<dbReference type="PANTHER" id="PTHR43877">
    <property type="entry name" value="AMINOALKYLPHOSPHONATE N-ACETYLTRANSFERASE-RELATED-RELATED"/>
    <property type="match status" value="1"/>
</dbReference>
<dbReference type="Pfam" id="PF13508">
    <property type="entry name" value="Acetyltransf_7"/>
    <property type="match status" value="1"/>
</dbReference>
<keyword evidence="5" id="KW-1185">Reference proteome</keyword>
<dbReference type="GO" id="GO:0016747">
    <property type="term" value="F:acyltransferase activity, transferring groups other than amino-acyl groups"/>
    <property type="evidence" value="ECO:0007669"/>
    <property type="project" value="InterPro"/>
</dbReference>
<dbReference type="PANTHER" id="PTHR43877:SF2">
    <property type="entry name" value="AMINOALKYLPHOSPHONATE N-ACETYLTRANSFERASE-RELATED"/>
    <property type="match status" value="1"/>
</dbReference>
<evidence type="ECO:0000313" key="5">
    <source>
        <dbReference type="Proteomes" id="UP000317036"/>
    </source>
</evidence>
<dbReference type="PROSITE" id="PS51186">
    <property type="entry name" value="GNAT"/>
    <property type="match status" value="1"/>
</dbReference>
<evidence type="ECO:0000256" key="1">
    <source>
        <dbReference type="ARBA" id="ARBA00022679"/>
    </source>
</evidence>
<evidence type="ECO:0000256" key="2">
    <source>
        <dbReference type="ARBA" id="ARBA00023315"/>
    </source>
</evidence>
<keyword evidence="2" id="KW-0012">Acyltransferase</keyword>
<organism evidence="4 5">
    <name type="scientific">Paenibacillus cremeus</name>
    <dbReference type="NCBI Taxonomy" id="2163881"/>
    <lineage>
        <taxon>Bacteria</taxon>
        <taxon>Bacillati</taxon>
        <taxon>Bacillota</taxon>
        <taxon>Bacilli</taxon>
        <taxon>Bacillales</taxon>
        <taxon>Paenibacillaceae</taxon>
        <taxon>Paenibacillus</taxon>
    </lineage>
</organism>
<dbReference type="AlphaFoldDB" id="A0A559K6R6"/>
<dbReference type="InterPro" id="IPR016181">
    <property type="entry name" value="Acyl_CoA_acyltransferase"/>
</dbReference>
<comment type="caution">
    <text evidence="4">The sequence shown here is derived from an EMBL/GenBank/DDBJ whole genome shotgun (WGS) entry which is preliminary data.</text>
</comment>
<feature type="domain" description="N-acetyltransferase" evidence="3">
    <location>
        <begin position="7"/>
        <end position="153"/>
    </location>
</feature>
<dbReference type="RefSeq" id="WP_144851193.1">
    <property type="nucleotide sequence ID" value="NZ_VNJI01000032.1"/>
</dbReference>
<dbReference type="OrthoDB" id="67353at2"/>
<protein>
    <submittedName>
        <fullName evidence="4">GNAT family N-acetyltransferase</fullName>
    </submittedName>
</protein>
<dbReference type="EMBL" id="VNJI01000032">
    <property type="protein sequence ID" value="TVY07783.1"/>
    <property type="molecule type" value="Genomic_DNA"/>
</dbReference>
<proteinExistence type="predicted"/>
<dbReference type="InterPro" id="IPR050832">
    <property type="entry name" value="Bact_Acetyltransf"/>
</dbReference>
<dbReference type="Proteomes" id="UP000317036">
    <property type="component" value="Unassembled WGS sequence"/>
</dbReference>
<dbReference type="Gene3D" id="3.40.630.30">
    <property type="match status" value="1"/>
</dbReference>
<accession>A0A559K6R6</accession>
<dbReference type="SUPFAM" id="SSF55729">
    <property type="entry name" value="Acyl-CoA N-acyltransferases (Nat)"/>
    <property type="match status" value="1"/>
</dbReference>
<keyword evidence="1 4" id="KW-0808">Transferase</keyword>
<reference evidence="4 5" key="1">
    <citation type="submission" date="2019-07" db="EMBL/GenBank/DDBJ databases">
        <authorList>
            <person name="Kim J."/>
        </authorList>
    </citation>
    <scope>NUCLEOTIDE SEQUENCE [LARGE SCALE GENOMIC DNA]</scope>
    <source>
        <strain evidence="4 5">JC52</strain>
    </source>
</reference>
<dbReference type="CDD" id="cd04301">
    <property type="entry name" value="NAT_SF"/>
    <property type="match status" value="1"/>
</dbReference>
<sequence length="153" mass="17580">MTRAEIEIVKPDNAALLQLIDQLDADLLDRYPAEEVHGVDFQDPQIHEILFIVAYVDGQAVGCGAIRPLDSESVELKRFFVAPDYRNQGIAAQMLHFLEQRAVERKYQFIRLETGTMQPEANQFYEKHGYDEIAQFGMYVGSEYSICYEKRLG</sequence>
<gene>
    <name evidence="4" type="ORF">FPZ49_22455</name>
</gene>
<name>A0A559K6R6_9BACL</name>
<evidence type="ECO:0000313" key="4">
    <source>
        <dbReference type="EMBL" id="TVY07783.1"/>
    </source>
</evidence>
<evidence type="ECO:0000259" key="3">
    <source>
        <dbReference type="PROSITE" id="PS51186"/>
    </source>
</evidence>
<dbReference type="InterPro" id="IPR000182">
    <property type="entry name" value="GNAT_dom"/>
</dbReference>